<dbReference type="STRING" id="121845.A0A3Q0JP43"/>
<proteinExistence type="inferred from homology"/>
<name>A0A3Q0JP43_DIACI</name>
<dbReference type="GO" id="GO:0006511">
    <property type="term" value="P:ubiquitin-dependent protein catabolic process"/>
    <property type="evidence" value="ECO:0007669"/>
    <property type="project" value="InterPro"/>
</dbReference>
<comment type="similarity">
    <text evidence="1">Belongs to the cullin family.</text>
</comment>
<reference evidence="4" key="1">
    <citation type="submission" date="2025-08" db="UniProtKB">
        <authorList>
            <consortium name="RefSeq"/>
        </authorList>
    </citation>
    <scope>IDENTIFICATION</scope>
</reference>
<keyword evidence="3" id="KW-1185">Reference proteome</keyword>
<dbReference type="PaxDb" id="121845-A0A3Q0JP43"/>
<accession>A0A3Q0JP43</accession>
<dbReference type="InterPro" id="IPR001373">
    <property type="entry name" value="Cullin_N"/>
</dbReference>
<dbReference type="Gene3D" id="1.20.1310.10">
    <property type="entry name" value="Cullin Repeats"/>
    <property type="match status" value="1"/>
</dbReference>
<dbReference type="GO" id="GO:0031625">
    <property type="term" value="F:ubiquitin protein ligase binding"/>
    <property type="evidence" value="ECO:0007669"/>
    <property type="project" value="InterPro"/>
</dbReference>
<organism evidence="3 4">
    <name type="scientific">Diaphorina citri</name>
    <name type="common">Asian citrus psyllid</name>
    <dbReference type="NCBI Taxonomy" id="121845"/>
    <lineage>
        <taxon>Eukaryota</taxon>
        <taxon>Metazoa</taxon>
        <taxon>Ecdysozoa</taxon>
        <taxon>Arthropoda</taxon>
        <taxon>Hexapoda</taxon>
        <taxon>Insecta</taxon>
        <taxon>Pterygota</taxon>
        <taxon>Neoptera</taxon>
        <taxon>Paraneoptera</taxon>
        <taxon>Hemiptera</taxon>
        <taxon>Sternorrhyncha</taxon>
        <taxon>Psylloidea</taxon>
        <taxon>Psyllidae</taxon>
        <taxon>Diaphorininae</taxon>
        <taxon>Diaphorina</taxon>
    </lineage>
</organism>
<sequence length="125" mass="14413">MYQVSVYNLGLIIFRNQVSVYNLGLIIFRNQVSVYNLGPIIFRDQVSVYNLGLIIFRDQVSVYNLGLIIFRDQVVRYGCIRDHLRDTLLGQVVKERKGEVVDRIAIKNASQMLMVLGINSRAVYE</sequence>
<gene>
    <name evidence="4" type="primary">LOC113473763</name>
</gene>
<evidence type="ECO:0000256" key="1">
    <source>
        <dbReference type="ARBA" id="ARBA00006019"/>
    </source>
</evidence>
<dbReference type="SUPFAM" id="SSF74788">
    <property type="entry name" value="Cullin repeat-like"/>
    <property type="match status" value="1"/>
</dbReference>
<dbReference type="KEGG" id="dci:113473763"/>
<dbReference type="AlphaFoldDB" id="A0A3Q0JP43"/>
<feature type="non-terminal residue" evidence="4">
    <location>
        <position position="125"/>
    </location>
</feature>
<evidence type="ECO:0000313" key="3">
    <source>
        <dbReference type="Proteomes" id="UP000079169"/>
    </source>
</evidence>
<dbReference type="GeneID" id="113473763"/>
<dbReference type="Pfam" id="PF00888">
    <property type="entry name" value="Cullin"/>
    <property type="match status" value="1"/>
</dbReference>
<dbReference type="RefSeq" id="XP_026689023.1">
    <property type="nucleotide sequence ID" value="XM_026833222.1"/>
</dbReference>
<evidence type="ECO:0000313" key="4">
    <source>
        <dbReference type="RefSeq" id="XP_026689023.1"/>
    </source>
</evidence>
<evidence type="ECO:0000259" key="2">
    <source>
        <dbReference type="Pfam" id="PF00888"/>
    </source>
</evidence>
<dbReference type="Proteomes" id="UP000079169">
    <property type="component" value="Unplaced"/>
</dbReference>
<feature type="domain" description="Cullin N-terminal" evidence="2">
    <location>
        <begin position="57"/>
        <end position="124"/>
    </location>
</feature>
<protein>
    <submittedName>
        <fullName evidence="4">Cullin-3-B-like</fullName>
    </submittedName>
</protein>
<dbReference type="InterPro" id="IPR016159">
    <property type="entry name" value="Cullin_repeat-like_dom_sf"/>
</dbReference>